<dbReference type="KEGG" id="cnk:EG343_08805"/>
<keyword evidence="2" id="KW-1185">Reference proteome</keyword>
<dbReference type="Proteomes" id="UP000278288">
    <property type="component" value="Chromosome"/>
</dbReference>
<evidence type="ECO:0000313" key="1">
    <source>
        <dbReference type="EMBL" id="AZA90718.1"/>
    </source>
</evidence>
<gene>
    <name evidence="1" type="ORF">EG343_08805</name>
</gene>
<accession>A0AAD0YLN4</accession>
<evidence type="ECO:0008006" key="3">
    <source>
        <dbReference type="Google" id="ProtNLM"/>
    </source>
</evidence>
<protein>
    <recommendedName>
        <fullName evidence="3">Alpha/beta hydrolase</fullName>
    </recommendedName>
</protein>
<dbReference type="Gene3D" id="3.40.50.1820">
    <property type="entry name" value="alpha/beta hydrolase"/>
    <property type="match status" value="1"/>
</dbReference>
<dbReference type="AlphaFoldDB" id="A0AAD0YLN4"/>
<dbReference type="SUPFAM" id="SSF53474">
    <property type="entry name" value="alpha/beta-Hydrolases"/>
    <property type="match status" value="1"/>
</dbReference>
<evidence type="ECO:0000313" key="2">
    <source>
        <dbReference type="Proteomes" id="UP000278288"/>
    </source>
</evidence>
<proteinExistence type="predicted"/>
<dbReference type="EMBL" id="CP033923">
    <property type="protein sequence ID" value="AZA90718.1"/>
    <property type="molecule type" value="Genomic_DNA"/>
</dbReference>
<dbReference type="InterPro" id="IPR029058">
    <property type="entry name" value="AB_hydrolase_fold"/>
</dbReference>
<reference evidence="1 2" key="1">
    <citation type="submission" date="2018-11" db="EMBL/GenBank/DDBJ databases">
        <title>Proposal to divide the Flavobacteriaceae and reorganize its genera based on Amino Acid Identity values calculated from whole genome sequences.</title>
        <authorList>
            <person name="Nicholson A.C."/>
            <person name="Gulvik C.A."/>
            <person name="Whitney A.M."/>
            <person name="Humrighouse B.W."/>
            <person name="Bell M."/>
            <person name="Holmes B."/>
            <person name="Steigerwalt A.G."/>
            <person name="Villarma A."/>
            <person name="Sheth M."/>
            <person name="Batra D."/>
            <person name="Pryor J."/>
            <person name="Bernardet J.-F."/>
            <person name="Hugo C."/>
            <person name="Kampfer P."/>
            <person name="Newman J."/>
            <person name="McQuiston J.R."/>
        </authorList>
    </citation>
    <scope>NUCLEOTIDE SEQUENCE [LARGE SCALE GENOMIC DNA]</scope>
    <source>
        <strain evidence="1 2">G0041</strain>
    </source>
</reference>
<name>A0AAD0YLN4_CHRNA</name>
<dbReference type="RefSeq" id="WP_123857436.1">
    <property type="nucleotide sequence ID" value="NZ_CP033923.1"/>
</dbReference>
<organism evidence="1 2">
    <name type="scientific">Chryseobacterium nakagawai</name>
    <dbReference type="NCBI Taxonomy" id="1241982"/>
    <lineage>
        <taxon>Bacteria</taxon>
        <taxon>Pseudomonadati</taxon>
        <taxon>Bacteroidota</taxon>
        <taxon>Flavobacteriia</taxon>
        <taxon>Flavobacteriales</taxon>
        <taxon>Weeksellaceae</taxon>
        <taxon>Chryseobacterium group</taxon>
        <taxon>Chryseobacterium</taxon>
    </lineage>
</organism>
<sequence length="340" mass="39825">MKLFFKSLSLTFFLSFQLFFSQNRKVINNESTHFQISDRSENIDFIVVDPKLETKKPIFLWCQGSLPYPLYVNSKSGIWLIGGGITNFDVKNIKKYYHLVIVSMPTTPVIAEENQINDSYWYIGNSKDKDEPSEDFIKADYLENYTSRAIRVLKFLKKQDWVDNSQLIVAGHSQGSKVATKITTEYQPVSKLGVFGANPFGRIDQNIRDYRKDAEKNTITWADAEKGIEKQYQLYKEANDPEILKNKPSLLSWKSFSIPLLDDWLSFNKPIYMAYGTHDIASDLCDLVPLYFIRAHKDNLTYKRYLNMDHNFFEMENGEPNHDKPHWEQVMNRFIEWTIQ</sequence>